<dbReference type="SUPFAM" id="SSF48452">
    <property type="entry name" value="TPR-like"/>
    <property type="match status" value="1"/>
</dbReference>
<protein>
    <submittedName>
        <fullName evidence="2">Tetratricopeptide repeat protein</fullName>
    </submittedName>
</protein>
<dbReference type="EMBL" id="JBHUKQ010000015">
    <property type="protein sequence ID" value="MFD2484249.1"/>
    <property type="molecule type" value="Genomic_DNA"/>
</dbReference>
<keyword evidence="3" id="KW-1185">Reference proteome</keyword>
<gene>
    <name evidence="2" type="ORF">ACFSUT_28510</name>
</gene>
<feature type="domain" description="Tetratrico peptide repeat group 5" evidence="1">
    <location>
        <begin position="42"/>
        <end position="138"/>
    </location>
</feature>
<dbReference type="Pfam" id="PF12688">
    <property type="entry name" value="TPR_5"/>
    <property type="match status" value="1"/>
</dbReference>
<dbReference type="Proteomes" id="UP001597542">
    <property type="component" value="Unassembled WGS sequence"/>
</dbReference>
<proteinExistence type="predicted"/>
<name>A0ABW5I4L9_9PSEU</name>
<organism evidence="2 3">
    <name type="scientific">Amycolatopsis albidoflavus</name>
    <dbReference type="NCBI Taxonomy" id="102226"/>
    <lineage>
        <taxon>Bacteria</taxon>
        <taxon>Bacillati</taxon>
        <taxon>Actinomycetota</taxon>
        <taxon>Actinomycetes</taxon>
        <taxon>Pseudonocardiales</taxon>
        <taxon>Pseudonocardiaceae</taxon>
        <taxon>Amycolatopsis</taxon>
    </lineage>
</organism>
<evidence type="ECO:0000313" key="2">
    <source>
        <dbReference type="EMBL" id="MFD2484249.1"/>
    </source>
</evidence>
<evidence type="ECO:0000313" key="3">
    <source>
        <dbReference type="Proteomes" id="UP001597542"/>
    </source>
</evidence>
<dbReference type="RefSeq" id="WP_344274561.1">
    <property type="nucleotide sequence ID" value="NZ_BAAAHV010000012.1"/>
</dbReference>
<comment type="caution">
    <text evidence="2">The sequence shown here is derived from an EMBL/GenBank/DDBJ whole genome shotgun (WGS) entry which is preliminary data.</text>
</comment>
<dbReference type="InterPro" id="IPR041656">
    <property type="entry name" value="TPR_5"/>
</dbReference>
<reference evidence="3" key="1">
    <citation type="journal article" date="2019" name="Int. J. Syst. Evol. Microbiol.">
        <title>The Global Catalogue of Microorganisms (GCM) 10K type strain sequencing project: providing services to taxonomists for standard genome sequencing and annotation.</title>
        <authorList>
            <consortium name="The Broad Institute Genomics Platform"/>
            <consortium name="The Broad Institute Genome Sequencing Center for Infectious Disease"/>
            <person name="Wu L."/>
            <person name="Ma J."/>
        </authorList>
    </citation>
    <scope>NUCLEOTIDE SEQUENCE [LARGE SCALE GENOMIC DNA]</scope>
    <source>
        <strain evidence="3">CGMCC 4.7638</strain>
    </source>
</reference>
<accession>A0ABW5I4L9</accession>
<dbReference type="Gene3D" id="1.25.40.10">
    <property type="entry name" value="Tetratricopeptide repeat domain"/>
    <property type="match status" value="1"/>
</dbReference>
<sequence>MLDLVALAIKDGWTSARRDDYPVTLEYFQALRSEHPEDPRTQYALACALDYSGLEAGAAEEYERCDWSALPDDDRRGGRVQYASTLRNLGRHDEALAVLRVVRQEHRLDGAAAVFTALTLVDLGNAAAGVAELANHLLDVSDDQRLLRYEWALRRYIGAIGTSPS</sequence>
<evidence type="ECO:0000259" key="1">
    <source>
        <dbReference type="Pfam" id="PF12688"/>
    </source>
</evidence>
<dbReference type="InterPro" id="IPR011990">
    <property type="entry name" value="TPR-like_helical_dom_sf"/>
</dbReference>